<sequence length="442" mass="51017">MQLDEIERVESDGEVGLVREADGRYLLKVPYGMGAMSGAEALSLLYRCFVVFRRTRREPEVLTARDGVEAHGKGKERVGDGLAFHDALALDELFDRVDPRSLLSMCERRGRSVDDPYRRFDRHLHRALFDQRGAAYFESVAQDRRVGQFGKADIVGLYCFLAVDFYRGFLQVDPRCAWGSFVGEGEALAQDFQHRYLSAEDSLYFGNVQSRQRSLSHLRHLLQSIDRCAAPRDAHYYQLHDALERYLHAGTQSDLDTGLIWGVEKFWAVWESVCLCHGLSEGEGGLERFQTCDDQHLPHGIASTAIQSRWQQQRRKIFARNHIKRRPDLVRQDGKNWTVVDFKYYERATFQRPKWSKNAEIAKEERDFLNLEAYGLLLHNHLANEGLSEHKVGLEMWLPGEREAWFEFVGEPAWDPPLRMRTLVTTELIKAYAGRYESSARP</sequence>
<evidence type="ECO:0000313" key="1">
    <source>
        <dbReference type="EMBL" id="PCM48188.1"/>
    </source>
</evidence>
<dbReference type="Proteomes" id="UP000218643">
    <property type="component" value="Unassembled WGS sequence"/>
</dbReference>
<evidence type="ECO:0000313" key="2">
    <source>
        <dbReference type="Proteomes" id="UP000218643"/>
    </source>
</evidence>
<proteinExistence type="predicted"/>
<accession>A0A854WXD7</accession>
<gene>
    <name evidence="1" type="ORF">CP335_18660</name>
</gene>
<dbReference type="AlphaFoldDB" id="A0A854WXD7"/>
<reference evidence="1 2" key="2">
    <citation type="submission" date="2017-10" db="EMBL/GenBank/DDBJ databases">
        <title>Rhizosphere-associated Pseudomonas modulate jasmonic acid/salicylic acid antagonism to induce systemic resistance to herbivores at the cost of susceptibility to pathogens.</title>
        <authorList>
            <person name="Haney C.H."/>
            <person name="Wiesmann C.L."/>
            <person name="Shapiro L.R."/>
            <person name="O'Sullivan L.R."/>
            <person name="Khorasani S."/>
            <person name="Melnyk R.A."/>
            <person name="Xiao L."/>
            <person name="Bush J."/>
            <person name="Carrillo J."/>
            <person name="Pierce N.E."/>
            <person name="Ausubel F.M."/>
        </authorList>
    </citation>
    <scope>NUCLEOTIDE SEQUENCE [LARGE SCALE GENOMIC DNA]</scope>
    <source>
        <strain evidence="1 2">CH229</strain>
    </source>
</reference>
<name>A0A854WXD7_PSEFL</name>
<dbReference type="RefSeq" id="WP_096796768.1">
    <property type="nucleotide sequence ID" value="NZ_NXHE01000023.1"/>
</dbReference>
<reference evidence="1 2" key="1">
    <citation type="submission" date="2017-09" db="EMBL/GenBank/DDBJ databases">
        <authorList>
            <person name="Haney C."/>
            <person name="Melnyk R."/>
        </authorList>
    </citation>
    <scope>NUCLEOTIDE SEQUENCE [LARGE SCALE GENOMIC DNA]</scope>
    <source>
        <strain evidence="1 2">CH229</strain>
    </source>
</reference>
<protein>
    <submittedName>
        <fullName evidence="1">Uncharacterized protein</fullName>
    </submittedName>
</protein>
<organism evidence="1 2">
    <name type="scientific">Pseudomonas fluorescens</name>
    <dbReference type="NCBI Taxonomy" id="294"/>
    <lineage>
        <taxon>Bacteria</taxon>
        <taxon>Pseudomonadati</taxon>
        <taxon>Pseudomonadota</taxon>
        <taxon>Gammaproteobacteria</taxon>
        <taxon>Pseudomonadales</taxon>
        <taxon>Pseudomonadaceae</taxon>
        <taxon>Pseudomonas</taxon>
    </lineage>
</organism>
<comment type="caution">
    <text evidence="1">The sequence shown here is derived from an EMBL/GenBank/DDBJ whole genome shotgun (WGS) entry which is preliminary data.</text>
</comment>
<dbReference type="EMBL" id="NXHE01000023">
    <property type="protein sequence ID" value="PCM48188.1"/>
    <property type="molecule type" value="Genomic_DNA"/>
</dbReference>